<feature type="compositionally biased region" description="Polar residues" evidence="1">
    <location>
        <begin position="123"/>
        <end position="137"/>
    </location>
</feature>
<evidence type="ECO:0000313" key="2">
    <source>
        <dbReference type="EMBL" id="SPD19819.1"/>
    </source>
</evidence>
<dbReference type="EMBL" id="OIVN01004890">
    <property type="protein sequence ID" value="SPD19819.1"/>
    <property type="molecule type" value="Genomic_DNA"/>
</dbReference>
<proteinExistence type="predicted"/>
<dbReference type="PANTHER" id="PTHR33148">
    <property type="entry name" value="PLASTID MOVEMENT IMPAIRED PROTEIN-RELATED"/>
    <property type="match status" value="1"/>
</dbReference>
<feature type="region of interest" description="Disordered" evidence="1">
    <location>
        <begin position="122"/>
        <end position="148"/>
    </location>
</feature>
<name>A0A2N9I735_FAGSY</name>
<accession>A0A2N9I735</accession>
<reference evidence="2" key="1">
    <citation type="submission" date="2018-02" db="EMBL/GenBank/DDBJ databases">
        <authorList>
            <person name="Cohen D.B."/>
            <person name="Kent A.D."/>
        </authorList>
    </citation>
    <scope>NUCLEOTIDE SEQUENCE</scope>
</reference>
<organism evidence="2">
    <name type="scientific">Fagus sylvatica</name>
    <name type="common">Beechnut</name>
    <dbReference type="NCBI Taxonomy" id="28930"/>
    <lineage>
        <taxon>Eukaryota</taxon>
        <taxon>Viridiplantae</taxon>
        <taxon>Streptophyta</taxon>
        <taxon>Embryophyta</taxon>
        <taxon>Tracheophyta</taxon>
        <taxon>Spermatophyta</taxon>
        <taxon>Magnoliopsida</taxon>
        <taxon>eudicotyledons</taxon>
        <taxon>Gunneridae</taxon>
        <taxon>Pentapetalae</taxon>
        <taxon>rosids</taxon>
        <taxon>fabids</taxon>
        <taxon>Fagales</taxon>
        <taxon>Fagaceae</taxon>
        <taxon>Fagus</taxon>
    </lineage>
</organism>
<sequence>MGNCLSNKSLALVRKEEELPSEAEMVEQTEPTFTPSSKLEASVKSVETKKKKKMVRFKLEEDDNVGGRRSDHSASRSGVVRIRVVVSKKELKEILDCKEGFKYSSVEQLVNAMKLRGRRISEVRTSTTDQGGINSSWKPDLESIPEDH</sequence>
<dbReference type="AlphaFoldDB" id="A0A2N9I735"/>
<feature type="compositionally biased region" description="Basic and acidic residues" evidence="1">
    <location>
        <begin position="139"/>
        <end position="148"/>
    </location>
</feature>
<dbReference type="PANTHER" id="PTHR33148:SF55">
    <property type="entry name" value="OS01G0219300 PROTEIN"/>
    <property type="match status" value="1"/>
</dbReference>
<feature type="compositionally biased region" description="Polar residues" evidence="1">
    <location>
        <begin position="29"/>
        <end position="39"/>
    </location>
</feature>
<protein>
    <submittedName>
        <fullName evidence="2">Uncharacterized protein</fullName>
    </submittedName>
</protein>
<gene>
    <name evidence="2" type="ORF">FSB_LOCUS47701</name>
</gene>
<feature type="region of interest" description="Disordered" evidence="1">
    <location>
        <begin position="18"/>
        <end position="45"/>
    </location>
</feature>
<evidence type="ECO:0000256" key="1">
    <source>
        <dbReference type="SAM" id="MobiDB-lite"/>
    </source>
</evidence>